<protein>
    <recommendedName>
        <fullName evidence="3">Macro domain-like protein</fullName>
    </recommendedName>
</protein>
<name>A0ABR0EH47_ZASCE</name>
<comment type="caution">
    <text evidence="1">The sequence shown here is derived from an EMBL/GenBank/DDBJ whole genome shotgun (WGS) entry which is preliminary data.</text>
</comment>
<evidence type="ECO:0000313" key="1">
    <source>
        <dbReference type="EMBL" id="KAK4500460.1"/>
    </source>
</evidence>
<dbReference type="Gene3D" id="3.40.220.10">
    <property type="entry name" value="Leucine Aminopeptidase, subunit E, domain 1"/>
    <property type="match status" value="1"/>
</dbReference>
<evidence type="ECO:0008006" key="3">
    <source>
        <dbReference type="Google" id="ProtNLM"/>
    </source>
</evidence>
<dbReference type="Proteomes" id="UP001305779">
    <property type="component" value="Unassembled WGS sequence"/>
</dbReference>
<proteinExistence type="predicted"/>
<sequence>MAQSTADSSSNTQPGDQILPDIHLLCMESKYSDAFKQAKTEHFPQLDNHSRITVFNCALKCLPENVRFDAAVSPANSYARLDGAYDDALARAYGPRDDYAWITRKAQKVVYEKWKGFAPPGTCTLVRLDHDGKTAGTDSNGDTYHLNPWATEYLLLCPTMRVPDDVRWDREVVFECLWSLLCSIDEHNRSIRAGNRDGEKEIKTILMTPLATGVGRISPTKWAEQCVLAMKHYVEAVRNPETWSNLEWGKIIEDHAEIEATYEN</sequence>
<dbReference type="InterPro" id="IPR043472">
    <property type="entry name" value="Macro_dom-like"/>
</dbReference>
<evidence type="ECO:0000313" key="2">
    <source>
        <dbReference type="Proteomes" id="UP001305779"/>
    </source>
</evidence>
<accession>A0ABR0EH47</accession>
<reference evidence="1 2" key="1">
    <citation type="journal article" date="2023" name="G3 (Bethesda)">
        <title>A chromosome-level genome assembly of Zasmidium syzygii isolated from banana leaves.</title>
        <authorList>
            <person name="van Westerhoven A.C."/>
            <person name="Mehrabi R."/>
            <person name="Talebi R."/>
            <person name="Steentjes M.B.F."/>
            <person name="Corcolon B."/>
            <person name="Chong P.A."/>
            <person name="Kema G.H.J."/>
            <person name="Seidl M.F."/>
        </authorList>
    </citation>
    <scope>NUCLEOTIDE SEQUENCE [LARGE SCALE GENOMIC DNA]</scope>
    <source>
        <strain evidence="1 2">P124</strain>
    </source>
</reference>
<keyword evidence="2" id="KW-1185">Reference proteome</keyword>
<dbReference type="EMBL" id="JAXOVC010000006">
    <property type="protein sequence ID" value="KAK4500460.1"/>
    <property type="molecule type" value="Genomic_DNA"/>
</dbReference>
<organism evidence="1 2">
    <name type="scientific">Zasmidium cellare</name>
    <name type="common">Wine cellar mold</name>
    <name type="synonym">Racodium cellare</name>
    <dbReference type="NCBI Taxonomy" id="395010"/>
    <lineage>
        <taxon>Eukaryota</taxon>
        <taxon>Fungi</taxon>
        <taxon>Dikarya</taxon>
        <taxon>Ascomycota</taxon>
        <taxon>Pezizomycotina</taxon>
        <taxon>Dothideomycetes</taxon>
        <taxon>Dothideomycetidae</taxon>
        <taxon>Mycosphaerellales</taxon>
        <taxon>Mycosphaerellaceae</taxon>
        <taxon>Zasmidium</taxon>
    </lineage>
</organism>
<dbReference type="SUPFAM" id="SSF52949">
    <property type="entry name" value="Macro domain-like"/>
    <property type="match status" value="1"/>
</dbReference>
<gene>
    <name evidence="1" type="ORF">PRZ48_008649</name>
</gene>